<protein>
    <recommendedName>
        <fullName evidence="7">Palmitoyltransferase</fullName>
        <ecNumber evidence="7">2.3.1.225</ecNumber>
    </recommendedName>
</protein>
<feature type="domain" description="Palmitoyltransferase DHHC" evidence="8">
    <location>
        <begin position="68"/>
        <end position="191"/>
    </location>
</feature>
<evidence type="ECO:0000256" key="1">
    <source>
        <dbReference type="ARBA" id="ARBA00004141"/>
    </source>
</evidence>
<evidence type="ECO:0000256" key="3">
    <source>
        <dbReference type="ARBA" id="ARBA00022692"/>
    </source>
</evidence>
<keyword evidence="3 7" id="KW-0812">Transmembrane</keyword>
<dbReference type="GO" id="GO:0016020">
    <property type="term" value="C:membrane"/>
    <property type="evidence" value="ECO:0007669"/>
    <property type="project" value="UniProtKB-SubCell"/>
</dbReference>
<gene>
    <name evidence="9" type="ORF">BSTOLATCC_MIC52252</name>
</gene>
<evidence type="ECO:0000313" key="9">
    <source>
        <dbReference type="EMBL" id="CAG9330840.1"/>
    </source>
</evidence>
<comment type="catalytic activity">
    <reaction evidence="7">
        <text>L-cysteinyl-[protein] + hexadecanoyl-CoA = S-hexadecanoyl-L-cysteinyl-[protein] + CoA</text>
        <dbReference type="Rhea" id="RHEA:36683"/>
        <dbReference type="Rhea" id="RHEA-COMP:10131"/>
        <dbReference type="Rhea" id="RHEA-COMP:11032"/>
        <dbReference type="ChEBI" id="CHEBI:29950"/>
        <dbReference type="ChEBI" id="CHEBI:57287"/>
        <dbReference type="ChEBI" id="CHEBI:57379"/>
        <dbReference type="ChEBI" id="CHEBI:74151"/>
        <dbReference type="EC" id="2.3.1.225"/>
    </reaction>
</comment>
<comment type="similarity">
    <text evidence="7">Belongs to the DHHC palmitoyltransferase family.</text>
</comment>
<evidence type="ECO:0000256" key="7">
    <source>
        <dbReference type="RuleBase" id="RU079119"/>
    </source>
</evidence>
<comment type="caution">
    <text evidence="9">The sequence shown here is derived from an EMBL/GenBank/DDBJ whole genome shotgun (WGS) entry which is preliminary data.</text>
</comment>
<dbReference type="GO" id="GO:0019706">
    <property type="term" value="F:protein-cysteine S-palmitoyltransferase activity"/>
    <property type="evidence" value="ECO:0007669"/>
    <property type="project" value="UniProtKB-EC"/>
</dbReference>
<dbReference type="AlphaFoldDB" id="A0AAU9JVI9"/>
<evidence type="ECO:0000313" key="10">
    <source>
        <dbReference type="Proteomes" id="UP001162131"/>
    </source>
</evidence>
<comment type="subcellular location">
    <subcellularLocation>
        <location evidence="1">Membrane</location>
        <topology evidence="1">Multi-pass membrane protein</topology>
    </subcellularLocation>
</comment>
<feature type="transmembrane region" description="Helical" evidence="7">
    <location>
        <begin position="112"/>
        <end position="132"/>
    </location>
</feature>
<evidence type="ECO:0000256" key="2">
    <source>
        <dbReference type="ARBA" id="ARBA00022679"/>
    </source>
</evidence>
<evidence type="ECO:0000259" key="8">
    <source>
        <dbReference type="Pfam" id="PF01529"/>
    </source>
</evidence>
<accession>A0AAU9JVI9</accession>
<dbReference type="GO" id="GO:0006612">
    <property type="term" value="P:protein targeting to membrane"/>
    <property type="evidence" value="ECO:0007669"/>
    <property type="project" value="TreeGrafter"/>
</dbReference>
<dbReference type="Proteomes" id="UP001162131">
    <property type="component" value="Unassembled WGS sequence"/>
</dbReference>
<evidence type="ECO:0000256" key="4">
    <source>
        <dbReference type="ARBA" id="ARBA00022989"/>
    </source>
</evidence>
<evidence type="ECO:0000256" key="6">
    <source>
        <dbReference type="ARBA" id="ARBA00023315"/>
    </source>
</evidence>
<proteinExistence type="inferred from homology"/>
<name>A0AAU9JVI9_9CILI</name>
<dbReference type="InterPro" id="IPR001594">
    <property type="entry name" value="Palmitoyltrfase_DHHC"/>
</dbReference>
<feature type="transmembrane region" description="Helical" evidence="7">
    <location>
        <begin position="152"/>
        <end position="174"/>
    </location>
</feature>
<dbReference type="GO" id="GO:0005794">
    <property type="term" value="C:Golgi apparatus"/>
    <property type="evidence" value="ECO:0007669"/>
    <property type="project" value="TreeGrafter"/>
</dbReference>
<dbReference type="PANTHER" id="PTHR22883">
    <property type="entry name" value="ZINC FINGER DHHC DOMAIN CONTAINING PROTEIN"/>
    <property type="match status" value="1"/>
</dbReference>
<organism evidence="9 10">
    <name type="scientific">Blepharisma stoltei</name>
    <dbReference type="NCBI Taxonomy" id="1481888"/>
    <lineage>
        <taxon>Eukaryota</taxon>
        <taxon>Sar</taxon>
        <taxon>Alveolata</taxon>
        <taxon>Ciliophora</taxon>
        <taxon>Postciliodesmatophora</taxon>
        <taxon>Heterotrichea</taxon>
        <taxon>Heterotrichida</taxon>
        <taxon>Blepharismidae</taxon>
        <taxon>Blepharisma</taxon>
    </lineage>
</organism>
<keyword evidence="5 7" id="KW-0472">Membrane</keyword>
<dbReference type="GO" id="GO:0005783">
    <property type="term" value="C:endoplasmic reticulum"/>
    <property type="evidence" value="ECO:0007669"/>
    <property type="project" value="TreeGrafter"/>
</dbReference>
<dbReference type="Pfam" id="PF01529">
    <property type="entry name" value="DHHC"/>
    <property type="match status" value="1"/>
</dbReference>
<keyword evidence="6 7" id="KW-0012">Acyltransferase</keyword>
<dbReference type="PROSITE" id="PS50216">
    <property type="entry name" value="DHHC"/>
    <property type="match status" value="1"/>
</dbReference>
<sequence>MVSYSLIFTWYSSSDGNLGLTSFGLYLFSIFQILIALAITLHFRCMLSEPGATPFYEVPGDIPLELIKYCNECEQWKPPRTHHCRACKLCFHKYDHHCPWVNNCIAVNNQKFFILFLLYTTAASILTLIIIGMSVYEYFKCQEDVTFDPIKLIFTAIVGILAAFFIFFLGGLLIEHISLAAKNQTTVESQQDMYGTPYSLLKCFSLVFGRNYWAWLLPLSSSIDINYLEPIYSYDERKRLISKDD</sequence>
<keyword evidence="10" id="KW-1185">Reference proteome</keyword>
<dbReference type="InterPro" id="IPR039859">
    <property type="entry name" value="PFA4/ZDH16/20/ERF2-like"/>
</dbReference>
<dbReference type="EC" id="2.3.1.225" evidence="7"/>
<evidence type="ECO:0000256" key="5">
    <source>
        <dbReference type="ARBA" id="ARBA00023136"/>
    </source>
</evidence>
<keyword evidence="4 7" id="KW-1133">Transmembrane helix</keyword>
<dbReference type="EMBL" id="CAJZBQ010000052">
    <property type="protein sequence ID" value="CAG9330840.1"/>
    <property type="molecule type" value="Genomic_DNA"/>
</dbReference>
<reference evidence="9" key="1">
    <citation type="submission" date="2021-09" db="EMBL/GenBank/DDBJ databases">
        <authorList>
            <consortium name="AG Swart"/>
            <person name="Singh M."/>
            <person name="Singh A."/>
            <person name="Seah K."/>
            <person name="Emmerich C."/>
        </authorList>
    </citation>
    <scope>NUCLEOTIDE SEQUENCE</scope>
    <source>
        <strain evidence="9">ATCC30299</strain>
    </source>
</reference>
<keyword evidence="2 7" id="KW-0808">Transferase</keyword>
<comment type="domain">
    <text evidence="7">The DHHC domain is required for palmitoyltransferase activity.</text>
</comment>
<feature type="transmembrane region" description="Helical" evidence="7">
    <location>
        <begin position="20"/>
        <end position="41"/>
    </location>
</feature>